<dbReference type="PANTHER" id="PTHR45138:SF9">
    <property type="entry name" value="DIGUANYLATE CYCLASE DGCM-RELATED"/>
    <property type="match status" value="1"/>
</dbReference>
<name>A0A5J6RH97_9BACT</name>
<gene>
    <name evidence="4" type="ORF">ACBT_1535</name>
</gene>
<dbReference type="PROSITE" id="PS50887">
    <property type="entry name" value="GGDEF"/>
    <property type="match status" value="1"/>
</dbReference>
<reference evidence="4 5" key="1">
    <citation type="submission" date="2020-05" db="EMBL/GenBank/DDBJ databases">
        <title>Complete genome sequencing of Campylobacter and Arcobacter type strains.</title>
        <authorList>
            <person name="Miller W.G."/>
            <person name="Yee E."/>
        </authorList>
    </citation>
    <scope>NUCLEOTIDE SEQUENCE [LARGE SCALE GENOMIC DNA]</scope>
    <source>
        <strain evidence="4 5">LMG 21996</strain>
    </source>
</reference>
<protein>
    <recommendedName>
        <fullName evidence="1">diguanylate cyclase</fullName>
        <ecNumber evidence="1">2.7.7.65</ecNumber>
    </recommendedName>
</protein>
<dbReference type="Proteomes" id="UP000509513">
    <property type="component" value="Chromosome"/>
</dbReference>
<dbReference type="OrthoDB" id="9779960at2"/>
<evidence type="ECO:0000256" key="2">
    <source>
        <dbReference type="ARBA" id="ARBA00034247"/>
    </source>
</evidence>
<dbReference type="InterPro" id="IPR043128">
    <property type="entry name" value="Rev_trsase/Diguanyl_cyclase"/>
</dbReference>
<comment type="catalytic activity">
    <reaction evidence="2">
        <text>2 GTP = 3',3'-c-di-GMP + 2 diphosphate</text>
        <dbReference type="Rhea" id="RHEA:24898"/>
        <dbReference type="ChEBI" id="CHEBI:33019"/>
        <dbReference type="ChEBI" id="CHEBI:37565"/>
        <dbReference type="ChEBI" id="CHEBI:58805"/>
        <dbReference type="EC" id="2.7.7.65"/>
    </reaction>
</comment>
<evidence type="ECO:0000259" key="3">
    <source>
        <dbReference type="PROSITE" id="PS50887"/>
    </source>
</evidence>
<dbReference type="AlphaFoldDB" id="A0A5J6RH97"/>
<evidence type="ECO:0000313" key="5">
    <source>
        <dbReference type="Proteomes" id="UP000509513"/>
    </source>
</evidence>
<dbReference type="RefSeq" id="WP_024776153.1">
    <property type="nucleotide sequence ID" value="NZ_CP043857.1"/>
</dbReference>
<dbReference type="KEGG" id="acib:ACBT_1535"/>
<dbReference type="CDD" id="cd01949">
    <property type="entry name" value="GGDEF"/>
    <property type="match status" value="1"/>
</dbReference>
<dbReference type="Gene3D" id="3.30.70.270">
    <property type="match status" value="1"/>
</dbReference>
<proteinExistence type="predicted"/>
<dbReference type="PANTHER" id="PTHR45138">
    <property type="entry name" value="REGULATORY COMPONENTS OF SENSORY TRANSDUCTION SYSTEM"/>
    <property type="match status" value="1"/>
</dbReference>
<dbReference type="SMART" id="SM00267">
    <property type="entry name" value="GGDEF"/>
    <property type="match status" value="1"/>
</dbReference>
<dbReference type="SUPFAM" id="SSF55073">
    <property type="entry name" value="Nucleotide cyclase"/>
    <property type="match status" value="1"/>
</dbReference>
<dbReference type="InterPro" id="IPR050469">
    <property type="entry name" value="Diguanylate_Cyclase"/>
</dbReference>
<dbReference type="NCBIfam" id="TIGR00254">
    <property type="entry name" value="GGDEF"/>
    <property type="match status" value="1"/>
</dbReference>
<dbReference type="GO" id="GO:0052621">
    <property type="term" value="F:diguanylate cyclase activity"/>
    <property type="evidence" value="ECO:0007669"/>
    <property type="project" value="UniProtKB-EC"/>
</dbReference>
<evidence type="ECO:0000313" key="4">
    <source>
        <dbReference type="EMBL" id="QKJ27435.1"/>
    </source>
</evidence>
<feature type="domain" description="GGDEF" evidence="3">
    <location>
        <begin position="236"/>
        <end position="368"/>
    </location>
</feature>
<dbReference type="EC" id="2.7.7.65" evidence="1"/>
<dbReference type="InterPro" id="IPR000160">
    <property type="entry name" value="GGDEF_dom"/>
</dbReference>
<sequence>MQEFFENLCEIEKLEIKKNQINSAEGLISLLLKRAPRKNVRVLVNILKQSLLPSISQDENKELEELFLEIDKDENLIFEKEVQEKIEQFISQRFEKDKQVIIEKTSDLSKLVFIMEEFLNEAISSSGNGSKNVLNIKEKLKSIDINDGSLETLSMVQAELINAASSIEEEMNKVSNKLQSGKTKVQELEDKIKNLEDELKKTKNESMRDHLTGLLTRKTFFEELKRIDSSYERMGTQYAIIFFDIDHFKKINDTFGHEGGDIVLSTFGKILNKSIRDLDIVGRYGGEEFIAIVHFKETKELLLFLKRIKSIVTENNFIYKDKQLKVTFSAGVTIRNSYKNYDEAINKADKLLYEAKKSGRNKIILENGMEF</sequence>
<organism evidence="4 5">
    <name type="scientific">Aliarcobacter cibarius</name>
    <dbReference type="NCBI Taxonomy" id="255507"/>
    <lineage>
        <taxon>Bacteria</taxon>
        <taxon>Pseudomonadati</taxon>
        <taxon>Campylobacterota</taxon>
        <taxon>Epsilonproteobacteria</taxon>
        <taxon>Campylobacterales</taxon>
        <taxon>Arcobacteraceae</taxon>
        <taxon>Aliarcobacter</taxon>
    </lineage>
</organism>
<dbReference type="Pfam" id="PF00990">
    <property type="entry name" value="GGDEF"/>
    <property type="match status" value="1"/>
</dbReference>
<accession>A0A5J6RH97</accession>
<dbReference type="EMBL" id="CP054051">
    <property type="protein sequence ID" value="QKJ27435.1"/>
    <property type="molecule type" value="Genomic_DNA"/>
</dbReference>
<dbReference type="FunFam" id="3.30.70.270:FF:000001">
    <property type="entry name" value="Diguanylate cyclase domain protein"/>
    <property type="match status" value="1"/>
</dbReference>
<evidence type="ECO:0000256" key="1">
    <source>
        <dbReference type="ARBA" id="ARBA00012528"/>
    </source>
</evidence>
<dbReference type="InterPro" id="IPR029787">
    <property type="entry name" value="Nucleotide_cyclase"/>
</dbReference>